<dbReference type="EMBL" id="JABFAC010000007">
    <property type="protein sequence ID" value="MBA0617602.1"/>
    <property type="molecule type" value="Genomic_DNA"/>
</dbReference>
<sequence>MVQTMKMETPRWWWFDTPQNGSKRSPWLQSTISELDHKTKAMLKLIEEDADSFAQRAEMYYEKRPELICLVEDLYRAHRSLAERYDQVKTDPGTRLLTTSVSPFSSMKTINREKAKGDGTLLDEQVMDEVSNEVSEDELTKLREEIERLKEENEIQKAQLMQKDEEKMEVIRQLSLAVQVLKDENMDLKKCIIKQTTTKKWSPFEFSSASFIAL</sequence>
<comment type="caution">
    <text evidence="5">The sequence shown here is derived from an EMBL/GenBank/DDBJ whole genome shotgun (WGS) entry which is preliminary data.</text>
</comment>
<dbReference type="PANTHER" id="PTHR32258:SF28">
    <property type="entry name" value="PROTEIN NETWORKED 3A-RELATED"/>
    <property type="match status" value="1"/>
</dbReference>
<proteinExistence type="inferred from homology"/>
<reference evidence="5 6" key="1">
    <citation type="journal article" date="2019" name="Genome Biol. Evol.">
        <title>Insights into the evolution of the New World diploid cottons (Gossypium, subgenus Houzingenia) based on genome sequencing.</title>
        <authorList>
            <person name="Grover C.E."/>
            <person name="Arick M.A. 2nd"/>
            <person name="Thrash A."/>
            <person name="Conover J.L."/>
            <person name="Sanders W.S."/>
            <person name="Peterson D.G."/>
            <person name="Frelichowski J.E."/>
            <person name="Scheffler J.A."/>
            <person name="Scheffler B.E."/>
            <person name="Wendel J.F."/>
        </authorList>
    </citation>
    <scope>NUCLEOTIDE SEQUENCE [LARGE SCALE GENOMIC DNA]</scope>
    <source>
        <strain evidence="5">27</strain>
        <tissue evidence="5">Leaf</tissue>
    </source>
</reference>
<feature type="coiled-coil region" evidence="3">
    <location>
        <begin position="132"/>
        <end position="166"/>
    </location>
</feature>
<evidence type="ECO:0000259" key="4">
    <source>
        <dbReference type="PROSITE" id="PS51774"/>
    </source>
</evidence>
<dbReference type="InterPro" id="IPR011684">
    <property type="entry name" value="NAB"/>
</dbReference>
<evidence type="ECO:0000256" key="2">
    <source>
        <dbReference type="ARBA" id="ARBA00038006"/>
    </source>
</evidence>
<accession>A0A7J8RWA2</accession>
<comment type="similarity">
    <text evidence="2">Belongs to the NET family.</text>
</comment>
<keyword evidence="1 3" id="KW-0175">Coiled coil</keyword>
<organism evidence="5 6">
    <name type="scientific">Gossypium davidsonii</name>
    <name type="common">Davidson's cotton</name>
    <name type="synonym">Gossypium klotzschianum subsp. davidsonii</name>
    <dbReference type="NCBI Taxonomy" id="34287"/>
    <lineage>
        <taxon>Eukaryota</taxon>
        <taxon>Viridiplantae</taxon>
        <taxon>Streptophyta</taxon>
        <taxon>Embryophyta</taxon>
        <taxon>Tracheophyta</taxon>
        <taxon>Spermatophyta</taxon>
        <taxon>Magnoliopsida</taxon>
        <taxon>eudicotyledons</taxon>
        <taxon>Gunneridae</taxon>
        <taxon>Pentapetalae</taxon>
        <taxon>rosids</taxon>
        <taxon>malvids</taxon>
        <taxon>Malvales</taxon>
        <taxon>Malvaceae</taxon>
        <taxon>Malvoideae</taxon>
        <taxon>Gossypium</taxon>
    </lineage>
</organism>
<name>A0A7J8RWA2_GOSDV</name>
<dbReference type="PANTHER" id="PTHR32258">
    <property type="entry name" value="PROTEIN NETWORKED 4A"/>
    <property type="match status" value="1"/>
</dbReference>
<dbReference type="Pfam" id="PF07765">
    <property type="entry name" value="KIP1"/>
    <property type="match status" value="1"/>
</dbReference>
<dbReference type="GO" id="GO:0005774">
    <property type="term" value="C:vacuolar membrane"/>
    <property type="evidence" value="ECO:0007669"/>
    <property type="project" value="TreeGrafter"/>
</dbReference>
<keyword evidence="6" id="KW-1185">Reference proteome</keyword>
<dbReference type="PROSITE" id="PS51774">
    <property type="entry name" value="NAB"/>
    <property type="match status" value="1"/>
</dbReference>
<protein>
    <recommendedName>
        <fullName evidence="4">NAB domain-containing protein</fullName>
    </recommendedName>
</protein>
<dbReference type="AlphaFoldDB" id="A0A7J8RWA2"/>
<evidence type="ECO:0000256" key="1">
    <source>
        <dbReference type="ARBA" id="ARBA00023054"/>
    </source>
</evidence>
<dbReference type="InterPro" id="IPR051861">
    <property type="entry name" value="NET_actin-binding_domain"/>
</dbReference>
<gene>
    <name evidence="5" type="ORF">Godav_027030</name>
</gene>
<evidence type="ECO:0000313" key="5">
    <source>
        <dbReference type="EMBL" id="MBA0617602.1"/>
    </source>
</evidence>
<dbReference type="GO" id="GO:0003779">
    <property type="term" value="F:actin binding"/>
    <property type="evidence" value="ECO:0007669"/>
    <property type="project" value="InterPro"/>
</dbReference>
<evidence type="ECO:0000313" key="6">
    <source>
        <dbReference type="Proteomes" id="UP000593561"/>
    </source>
</evidence>
<dbReference type="Proteomes" id="UP000593561">
    <property type="component" value="Unassembled WGS sequence"/>
</dbReference>
<evidence type="ECO:0000256" key="3">
    <source>
        <dbReference type="SAM" id="Coils"/>
    </source>
</evidence>
<feature type="domain" description="NAB" evidence="4">
    <location>
        <begin position="10"/>
        <end position="92"/>
    </location>
</feature>